<dbReference type="RefSeq" id="WP_073414835.1">
    <property type="nucleotide sequence ID" value="NZ_FQWC01000002.1"/>
</dbReference>
<accession>A0A1M5JEL7</accession>
<dbReference type="InterPro" id="IPR005094">
    <property type="entry name" value="Endonuclease_MobA/VirD2"/>
</dbReference>
<dbReference type="Proteomes" id="UP000184071">
    <property type="component" value="Unassembled WGS sequence"/>
</dbReference>
<feature type="domain" description="MobA/VirD2-like nuclease" evidence="1">
    <location>
        <begin position="17"/>
        <end position="151"/>
    </location>
</feature>
<name>A0A1M5JEL7_9FLAO</name>
<dbReference type="OrthoDB" id="915634at2"/>
<dbReference type="NCBIfam" id="NF041325">
    <property type="entry name" value="Bacteroid_MobB"/>
    <property type="match status" value="1"/>
</dbReference>
<evidence type="ECO:0000259" key="1">
    <source>
        <dbReference type="Pfam" id="PF03432"/>
    </source>
</evidence>
<gene>
    <name evidence="2" type="ORF">SAMN05443663_102695</name>
</gene>
<dbReference type="STRING" id="370979.SAMN05443663_102695"/>
<organism evidence="2 3">
    <name type="scientific">Flavobacterium defluvii</name>
    <dbReference type="NCBI Taxonomy" id="370979"/>
    <lineage>
        <taxon>Bacteria</taxon>
        <taxon>Pseudomonadati</taxon>
        <taxon>Bacteroidota</taxon>
        <taxon>Flavobacteriia</taxon>
        <taxon>Flavobacteriales</taxon>
        <taxon>Flavobacteriaceae</taxon>
        <taxon>Flavobacterium</taxon>
    </lineage>
</organism>
<dbReference type="Pfam" id="PF03432">
    <property type="entry name" value="Relaxase"/>
    <property type="match status" value="1"/>
</dbReference>
<sequence>MIAKIGRGSNLYGALAYNQQKVDKQKGKILYSNKMIETADAKYSVAQLAQSFAPYLAANRRTEKHTLHISLNPDPKDDVSDEKFRKMAERYMREMGFSEQPYVVFKHTDIERRHIHIVTVCVDEQGKKISDKFEKMRSMKICRDLESDYGLRPATDCKHIENEKIMRPVHYAADDLKNQITAVLRHLPDIYSFQSLGEYNALLSLFKITCDKIEGELQGRMRSGLLYFPLNEIGEKAGRPLKASRLGTKAGLEALNRHFSKSRLEMKDSPVRKQLQSSVSKALLSSHDEQSFKKLLAEIGINAVLRRNVNGRIYGATFVDHHSKSVWNGSRLAKELSANSLNEHWTDGNKKNIKNSALPQTKFSDQQNMDSFTQEQHHFFDFLNGNLEHNERLVMELGTLLPTMQDENFEELQFVRKNRKRTKRRK</sequence>
<reference evidence="3" key="1">
    <citation type="submission" date="2016-11" db="EMBL/GenBank/DDBJ databases">
        <authorList>
            <person name="Varghese N."/>
            <person name="Submissions S."/>
        </authorList>
    </citation>
    <scope>NUCLEOTIDE SEQUENCE [LARGE SCALE GENOMIC DNA]</scope>
    <source>
        <strain evidence="3">DSM 17963</strain>
    </source>
</reference>
<evidence type="ECO:0000313" key="3">
    <source>
        <dbReference type="Proteomes" id="UP000184071"/>
    </source>
</evidence>
<protein>
    <submittedName>
        <fullName evidence="2">Relaxase/Mobilisation nuclease domain-containing protein</fullName>
    </submittedName>
</protein>
<keyword evidence="3" id="KW-1185">Reference proteome</keyword>
<evidence type="ECO:0000313" key="2">
    <source>
        <dbReference type="EMBL" id="SHG39022.1"/>
    </source>
</evidence>
<proteinExistence type="predicted"/>
<dbReference type="EMBL" id="FQWC01000002">
    <property type="protein sequence ID" value="SHG39022.1"/>
    <property type="molecule type" value="Genomic_DNA"/>
</dbReference>
<dbReference type="AlphaFoldDB" id="A0A1M5JEL7"/>